<dbReference type="GO" id="GO:0005856">
    <property type="term" value="C:cytoskeleton"/>
    <property type="evidence" value="ECO:0007669"/>
    <property type="project" value="UniProtKB-SubCell"/>
</dbReference>
<evidence type="ECO:0000256" key="1">
    <source>
        <dbReference type="ARBA" id="ARBA00006993"/>
    </source>
</evidence>
<proteinExistence type="inferred from homology"/>
<evidence type="ECO:0000256" key="2">
    <source>
        <dbReference type="SAM" id="Coils"/>
    </source>
</evidence>
<name>A0A3P7LN22_DIBLA</name>
<dbReference type="GO" id="GO:0030036">
    <property type="term" value="P:actin cytoskeleton organization"/>
    <property type="evidence" value="ECO:0007669"/>
    <property type="project" value="InterPro"/>
</dbReference>
<keyword evidence="2" id="KW-0175">Coiled coil</keyword>
<dbReference type="Gene3D" id="6.10.280.150">
    <property type="match status" value="1"/>
</dbReference>
<dbReference type="GO" id="GO:0031209">
    <property type="term" value="C:SCAR complex"/>
    <property type="evidence" value="ECO:0007669"/>
    <property type="project" value="TreeGrafter"/>
</dbReference>
<dbReference type="InterPro" id="IPR028288">
    <property type="entry name" value="SCAR/WAVE_fam"/>
</dbReference>
<protein>
    <recommendedName>
        <fullName evidence="5">Wiskott-Aldrich syndrome protein family member</fullName>
    </recommendedName>
</protein>
<dbReference type="OrthoDB" id="1060785at2759"/>
<dbReference type="GO" id="GO:2000601">
    <property type="term" value="P:positive regulation of Arp2/3 complex-mediated actin nucleation"/>
    <property type="evidence" value="ECO:0007669"/>
    <property type="project" value="TreeGrafter"/>
</dbReference>
<organism evidence="3 4">
    <name type="scientific">Dibothriocephalus latus</name>
    <name type="common">Fish tapeworm</name>
    <name type="synonym">Diphyllobothrium latum</name>
    <dbReference type="NCBI Taxonomy" id="60516"/>
    <lineage>
        <taxon>Eukaryota</taxon>
        <taxon>Metazoa</taxon>
        <taxon>Spiralia</taxon>
        <taxon>Lophotrochozoa</taxon>
        <taxon>Platyhelminthes</taxon>
        <taxon>Cestoda</taxon>
        <taxon>Eucestoda</taxon>
        <taxon>Diphyllobothriidea</taxon>
        <taxon>Diphyllobothriidae</taxon>
        <taxon>Dibothriocephalus</taxon>
    </lineage>
</organism>
<dbReference type="GO" id="GO:0071933">
    <property type="term" value="F:Arp2/3 complex binding"/>
    <property type="evidence" value="ECO:0007669"/>
    <property type="project" value="TreeGrafter"/>
</dbReference>
<sequence>MPLPEHTIQPSHISLVSVSQQIKNELEFVSNESFCNLMYQMSSVINAAVDIFDELSTKLASLSNRFDSVEQRVASMSETAKQLPTSEDCLSVGLQNLSMQPFAGTHTEDSQVLHRNTKPACMRLCYEKAEPPPPLHVMDALRDDGKTTSRLYSDPRFFFDLWSKEMLEECNTKKTPRKKVRLPSPPPPPSMFCFFASLQRLYPNHYNHQAKFQVVRKDGGHPHEGFIVQRTPSCCFGKQLPLTRPGLVLTASSHARE</sequence>
<evidence type="ECO:0000313" key="4">
    <source>
        <dbReference type="Proteomes" id="UP000281553"/>
    </source>
</evidence>
<evidence type="ECO:0000313" key="3">
    <source>
        <dbReference type="EMBL" id="VDN13057.1"/>
    </source>
</evidence>
<dbReference type="GO" id="GO:0003779">
    <property type="term" value="F:actin binding"/>
    <property type="evidence" value="ECO:0007669"/>
    <property type="project" value="UniProtKB-KW"/>
</dbReference>
<reference evidence="3 4" key="1">
    <citation type="submission" date="2018-11" db="EMBL/GenBank/DDBJ databases">
        <authorList>
            <consortium name="Pathogen Informatics"/>
        </authorList>
    </citation>
    <scope>NUCLEOTIDE SEQUENCE [LARGE SCALE GENOMIC DNA]</scope>
</reference>
<evidence type="ECO:0008006" key="5">
    <source>
        <dbReference type="Google" id="ProtNLM"/>
    </source>
</evidence>
<keyword evidence="4" id="KW-1185">Reference proteome</keyword>
<dbReference type="PANTHER" id="PTHR12902:SF1">
    <property type="entry name" value="WISKOTT-ALDRICH SYNDROME PROTEIN FAMILY MEMBER"/>
    <property type="match status" value="1"/>
</dbReference>
<dbReference type="EMBL" id="UYRU01055474">
    <property type="protein sequence ID" value="VDN13057.1"/>
    <property type="molecule type" value="Genomic_DNA"/>
</dbReference>
<dbReference type="Proteomes" id="UP000281553">
    <property type="component" value="Unassembled WGS sequence"/>
</dbReference>
<dbReference type="PANTHER" id="PTHR12902">
    <property type="entry name" value="WASP-1"/>
    <property type="match status" value="1"/>
</dbReference>
<dbReference type="GO" id="GO:0034237">
    <property type="term" value="F:protein kinase A regulatory subunit binding"/>
    <property type="evidence" value="ECO:0007669"/>
    <property type="project" value="TreeGrafter"/>
</dbReference>
<accession>A0A3P7LN22</accession>
<dbReference type="Gene3D" id="1.20.5.340">
    <property type="match status" value="1"/>
</dbReference>
<dbReference type="AlphaFoldDB" id="A0A3P7LN22"/>
<comment type="similarity">
    <text evidence="1">Belongs to the SCAR/WAVE family.</text>
</comment>
<feature type="coiled-coil region" evidence="2">
    <location>
        <begin position="52"/>
        <end position="79"/>
    </location>
</feature>
<gene>
    <name evidence="3" type="ORF">DILT_LOCUS8888</name>
</gene>